<proteinExistence type="predicted"/>
<dbReference type="InterPro" id="IPR027434">
    <property type="entry name" value="Homing_endonucl"/>
</dbReference>
<dbReference type="GO" id="GO:0016539">
    <property type="term" value="P:intein-mediated protein splicing"/>
    <property type="evidence" value="ECO:0007669"/>
    <property type="project" value="InterPro"/>
</dbReference>
<accession>A0A4Q5J070</accession>
<dbReference type="PRINTS" id="PR00379">
    <property type="entry name" value="INTEIN"/>
</dbReference>
<dbReference type="Proteomes" id="UP000291189">
    <property type="component" value="Unassembled WGS sequence"/>
</dbReference>
<dbReference type="AlphaFoldDB" id="A0A4Q5J070"/>
<reference evidence="1 2" key="1">
    <citation type="submission" date="2019-01" db="EMBL/GenBank/DDBJ databases">
        <title>Nocardioides guangzhouensis sp. nov., an actinobacterium isolated from soil.</title>
        <authorList>
            <person name="Fu Y."/>
            <person name="Cai Y."/>
            <person name="Lin Z."/>
            <person name="Chen P."/>
        </authorList>
    </citation>
    <scope>NUCLEOTIDE SEQUENCE [LARGE SCALE GENOMIC DNA]</scope>
    <source>
        <strain evidence="1 2">NBRC 105384</strain>
    </source>
</reference>
<dbReference type="InterPro" id="IPR006142">
    <property type="entry name" value="INTEIN"/>
</dbReference>
<sequence>MVHVRADELVASALAASDAGVGDAENAAQHGVAVKTIRRWRRLYQRRGRPRGQAHTRVPCPRCGDATLADEAYAELLGWYLGDGWIETSPRGVFTLHIYNDATYTDLNDRVEELLRLVKPGGRPHRRLRNGSCTISVGWNHWPCLLPQHGPGRKHERVLPMEDWQWQVVERRPGDFLRGLFHSDGARVANWATRTVAGETKRYDYARWQFVNRSEQILGWCTDALDLVEVPWRRSGRWTVSVSTRAGVARLDELVGPKS</sequence>
<evidence type="ECO:0000313" key="2">
    <source>
        <dbReference type="Proteomes" id="UP000291189"/>
    </source>
</evidence>
<organism evidence="1 2">
    <name type="scientific">Nocardioides iriomotensis</name>
    <dbReference type="NCBI Taxonomy" id="715784"/>
    <lineage>
        <taxon>Bacteria</taxon>
        <taxon>Bacillati</taxon>
        <taxon>Actinomycetota</taxon>
        <taxon>Actinomycetes</taxon>
        <taxon>Propionibacteriales</taxon>
        <taxon>Nocardioidaceae</taxon>
        <taxon>Nocardioides</taxon>
    </lineage>
</organism>
<dbReference type="RefSeq" id="WP_129987485.1">
    <property type="nucleotide sequence ID" value="NZ_SDPU01000022.1"/>
</dbReference>
<gene>
    <name evidence="1" type="ORF">ETU37_11600</name>
</gene>
<protein>
    <submittedName>
        <fullName evidence="1">Transcriptional regulator</fullName>
    </submittedName>
</protein>
<dbReference type="Gene3D" id="3.10.28.10">
    <property type="entry name" value="Homing endonucleases"/>
    <property type="match status" value="1"/>
</dbReference>
<keyword evidence="2" id="KW-1185">Reference proteome</keyword>
<dbReference type="EMBL" id="SDPU01000022">
    <property type="protein sequence ID" value="RYU11897.1"/>
    <property type="molecule type" value="Genomic_DNA"/>
</dbReference>
<comment type="caution">
    <text evidence="1">The sequence shown here is derived from an EMBL/GenBank/DDBJ whole genome shotgun (WGS) entry which is preliminary data.</text>
</comment>
<evidence type="ECO:0000313" key="1">
    <source>
        <dbReference type="EMBL" id="RYU11897.1"/>
    </source>
</evidence>
<dbReference type="OrthoDB" id="3366805at2"/>
<name>A0A4Q5J070_9ACTN</name>